<accession>A0A8K0KJS5</accession>
<reference evidence="1" key="1">
    <citation type="submission" date="2013-04" db="EMBL/GenBank/DDBJ databases">
        <authorList>
            <person name="Qu J."/>
            <person name="Murali S.C."/>
            <person name="Bandaranaike D."/>
            <person name="Bellair M."/>
            <person name="Blankenburg K."/>
            <person name="Chao H."/>
            <person name="Dinh H."/>
            <person name="Doddapaneni H."/>
            <person name="Downs B."/>
            <person name="Dugan-Rocha S."/>
            <person name="Elkadiri S."/>
            <person name="Gnanaolivu R.D."/>
            <person name="Hernandez B."/>
            <person name="Javaid M."/>
            <person name="Jayaseelan J.C."/>
            <person name="Lee S."/>
            <person name="Li M."/>
            <person name="Ming W."/>
            <person name="Munidasa M."/>
            <person name="Muniz J."/>
            <person name="Nguyen L."/>
            <person name="Ongeri F."/>
            <person name="Osuji N."/>
            <person name="Pu L.-L."/>
            <person name="Puazo M."/>
            <person name="Qu C."/>
            <person name="Quiroz J."/>
            <person name="Raj R."/>
            <person name="Weissenberger G."/>
            <person name="Xin Y."/>
            <person name="Zou X."/>
            <person name="Han Y."/>
            <person name="Richards S."/>
            <person name="Worley K."/>
            <person name="Muzny D."/>
            <person name="Gibbs R."/>
        </authorList>
    </citation>
    <scope>NUCLEOTIDE SEQUENCE</scope>
    <source>
        <strain evidence="1">Sampled in the wild</strain>
    </source>
</reference>
<name>A0A8K0KJS5_LADFU</name>
<evidence type="ECO:0000313" key="2">
    <source>
        <dbReference type="Proteomes" id="UP000792457"/>
    </source>
</evidence>
<dbReference type="Gene3D" id="3.30.420.10">
    <property type="entry name" value="Ribonuclease H-like superfamily/Ribonuclease H"/>
    <property type="match status" value="1"/>
</dbReference>
<dbReference type="AlphaFoldDB" id="A0A8K0KJS5"/>
<dbReference type="EMBL" id="KZ308862">
    <property type="protein sequence ID" value="KAG8234960.1"/>
    <property type="molecule type" value="Genomic_DNA"/>
</dbReference>
<dbReference type="InterPro" id="IPR036397">
    <property type="entry name" value="RNaseH_sf"/>
</dbReference>
<evidence type="ECO:0000313" key="1">
    <source>
        <dbReference type="EMBL" id="KAG8234960.1"/>
    </source>
</evidence>
<sequence length="185" mass="21034">MDVTSVQQCSYIKKAVLRGRNAREKEQGIEHALAEVQQWVQYASCSNHLARWQQKGDQFLPRSVTIDECLAQAYEPEVKRQSAERRYVGSPRKQEFHQNHSSIRLMMIVAIDIIVSHSLLLGRTATAAYRRDFLQREVRHGVREKHRDLLESLLESGLCKVATAVLEMGRIGASAILSSPFSMSL</sequence>
<comment type="caution">
    <text evidence="1">The sequence shown here is derived from an EMBL/GenBank/DDBJ whole genome shotgun (WGS) entry which is preliminary data.</text>
</comment>
<dbReference type="Proteomes" id="UP000792457">
    <property type="component" value="Unassembled WGS sequence"/>
</dbReference>
<dbReference type="OrthoDB" id="6434254at2759"/>
<dbReference type="GO" id="GO:0003676">
    <property type="term" value="F:nucleic acid binding"/>
    <property type="evidence" value="ECO:0007669"/>
    <property type="project" value="InterPro"/>
</dbReference>
<keyword evidence="2" id="KW-1185">Reference proteome</keyword>
<organism evidence="1 2">
    <name type="scientific">Ladona fulva</name>
    <name type="common">Scarce chaser dragonfly</name>
    <name type="synonym">Libellula fulva</name>
    <dbReference type="NCBI Taxonomy" id="123851"/>
    <lineage>
        <taxon>Eukaryota</taxon>
        <taxon>Metazoa</taxon>
        <taxon>Ecdysozoa</taxon>
        <taxon>Arthropoda</taxon>
        <taxon>Hexapoda</taxon>
        <taxon>Insecta</taxon>
        <taxon>Pterygota</taxon>
        <taxon>Palaeoptera</taxon>
        <taxon>Odonata</taxon>
        <taxon>Epiprocta</taxon>
        <taxon>Anisoptera</taxon>
        <taxon>Libelluloidea</taxon>
        <taxon>Libellulidae</taxon>
        <taxon>Ladona</taxon>
    </lineage>
</organism>
<gene>
    <name evidence="1" type="ORF">J437_LFUL009156</name>
</gene>
<protein>
    <submittedName>
        <fullName evidence="1">Uncharacterized protein</fullName>
    </submittedName>
</protein>
<reference evidence="1" key="2">
    <citation type="submission" date="2017-10" db="EMBL/GenBank/DDBJ databases">
        <title>Ladona fulva Genome sequencing and assembly.</title>
        <authorList>
            <person name="Murali S."/>
            <person name="Richards S."/>
            <person name="Bandaranaike D."/>
            <person name="Bellair M."/>
            <person name="Blankenburg K."/>
            <person name="Chao H."/>
            <person name="Dinh H."/>
            <person name="Doddapaneni H."/>
            <person name="Dugan-Rocha S."/>
            <person name="Elkadiri S."/>
            <person name="Gnanaolivu R."/>
            <person name="Hernandez B."/>
            <person name="Skinner E."/>
            <person name="Javaid M."/>
            <person name="Lee S."/>
            <person name="Li M."/>
            <person name="Ming W."/>
            <person name="Munidasa M."/>
            <person name="Muniz J."/>
            <person name="Nguyen L."/>
            <person name="Hughes D."/>
            <person name="Osuji N."/>
            <person name="Pu L.-L."/>
            <person name="Puazo M."/>
            <person name="Qu C."/>
            <person name="Quiroz J."/>
            <person name="Raj R."/>
            <person name="Weissenberger G."/>
            <person name="Xin Y."/>
            <person name="Zou X."/>
            <person name="Han Y."/>
            <person name="Worley K."/>
            <person name="Muzny D."/>
            <person name="Gibbs R."/>
        </authorList>
    </citation>
    <scope>NUCLEOTIDE SEQUENCE</scope>
    <source>
        <strain evidence="1">Sampled in the wild</strain>
    </source>
</reference>
<proteinExistence type="predicted"/>